<comment type="caution">
    <text evidence="2">The sequence shown here is derived from an EMBL/GenBank/DDBJ whole genome shotgun (WGS) entry which is preliminary data.</text>
</comment>
<keyword evidence="3" id="KW-1185">Reference proteome</keyword>
<proteinExistence type="predicted"/>
<evidence type="ECO:0000259" key="1">
    <source>
        <dbReference type="Pfam" id="PF21789"/>
    </source>
</evidence>
<evidence type="ECO:0000313" key="2">
    <source>
        <dbReference type="EMBL" id="CAK1587202.1"/>
    </source>
</evidence>
<evidence type="ECO:0000313" key="3">
    <source>
        <dbReference type="Proteomes" id="UP001314205"/>
    </source>
</evidence>
<accession>A0AAV1KYM2</accession>
<dbReference type="Pfam" id="PF21789">
    <property type="entry name" value="TNP-like_RNaseH_C"/>
    <property type="match status" value="1"/>
</dbReference>
<name>A0AAV1KYM2_9NEOP</name>
<dbReference type="InterPro" id="IPR048367">
    <property type="entry name" value="TNP-like_RNaseH_C"/>
</dbReference>
<dbReference type="Proteomes" id="UP001314205">
    <property type="component" value="Unassembled WGS sequence"/>
</dbReference>
<reference evidence="2 3" key="1">
    <citation type="submission" date="2023-11" db="EMBL/GenBank/DDBJ databases">
        <authorList>
            <person name="Hedman E."/>
            <person name="Englund M."/>
            <person name="Stromberg M."/>
            <person name="Nyberg Akerstrom W."/>
            <person name="Nylinder S."/>
            <person name="Jareborg N."/>
            <person name="Kallberg Y."/>
            <person name="Kronander E."/>
        </authorList>
    </citation>
    <scope>NUCLEOTIDE SEQUENCE [LARGE SCALE GENOMIC DNA]</scope>
</reference>
<gene>
    <name evidence="2" type="ORF">PARMNEM_LOCUS8061</name>
</gene>
<sequence>MRPLYFNSDPIENFFGRVRSYNFRNNDPTCHTFVSTFKSLLITGLIKFHSETYNCEDETCYQLIKVQSLFRKSSEGINCNTSNIRQDVECTEENLFIENIQVQAARERLNVHSTAYTTGWVIKKILCRINCQECETSLCTKVDGDVHKWISQREYNAIKQRKLTYPSEYAVRHFNSIIKETNRYLEYCAHHENVSQEIKKLIKTKYLFEYNNCKSHKDIVLEYFLMLSIKLCIFNWCNIINRILKGTDIESKSVHYHQCKEKH</sequence>
<dbReference type="EMBL" id="CAVLGL010000081">
    <property type="protein sequence ID" value="CAK1587202.1"/>
    <property type="molecule type" value="Genomic_DNA"/>
</dbReference>
<dbReference type="AlphaFoldDB" id="A0AAV1KYM2"/>
<protein>
    <recommendedName>
        <fullName evidence="1">Transposable element P transposase-like RNase H C-terminal domain-containing protein</fullName>
    </recommendedName>
</protein>
<organism evidence="2 3">
    <name type="scientific">Parnassius mnemosyne</name>
    <name type="common">clouded apollo</name>
    <dbReference type="NCBI Taxonomy" id="213953"/>
    <lineage>
        <taxon>Eukaryota</taxon>
        <taxon>Metazoa</taxon>
        <taxon>Ecdysozoa</taxon>
        <taxon>Arthropoda</taxon>
        <taxon>Hexapoda</taxon>
        <taxon>Insecta</taxon>
        <taxon>Pterygota</taxon>
        <taxon>Neoptera</taxon>
        <taxon>Endopterygota</taxon>
        <taxon>Lepidoptera</taxon>
        <taxon>Glossata</taxon>
        <taxon>Ditrysia</taxon>
        <taxon>Papilionoidea</taxon>
        <taxon>Papilionidae</taxon>
        <taxon>Parnassiinae</taxon>
        <taxon>Parnassini</taxon>
        <taxon>Parnassius</taxon>
        <taxon>Driopa</taxon>
    </lineage>
</organism>
<feature type="domain" description="Transposable element P transposase-like RNase H C-terminal" evidence="1">
    <location>
        <begin position="6"/>
        <end position="38"/>
    </location>
</feature>